<evidence type="ECO:0000313" key="1">
    <source>
        <dbReference type="EMBL" id="CAE0357158.1"/>
    </source>
</evidence>
<gene>
    <name evidence="1" type="ORF">EHAR0213_LOCUS16077</name>
</gene>
<proteinExistence type="predicted"/>
<sequence length="128" mass="14944">MLQSPERRIKLVQEIEHSNRHLIDSFKKQNSSEQEESEDDSIIDYEHISNGFEGDHDTFAVRKPSVFDKELKVQTCNLRQINHKLSGLKTNFNNEYLEDIELYTEEDPGERVAFIKQSTTQEALKESS</sequence>
<protein>
    <submittedName>
        <fullName evidence="1">Uncharacterized protein</fullName>
    </submittedName>
</protein>
<reference evidence="1" key="1">
    <citation type="submission" date="2021-01" db="EMBL/GenBank/DDBJ databases">
        <authorList>
            <person name="Corre E."/>
            <person name="Pelletier E."/>
            <person name="Niang G."/>
            <person name="Scheremetjew M."/>
            <person name="Finn R."/>
            <person name="Kale V."/>
            <person name="Holt S."/>
            <person name="Cochrane G."/>
            <person name="Meng A."/>
            <person name="Brown T."/>
            <person name="Cohen L."/>
        </authorList>
    </citation>
    <scope>NUCLEOTIDE SEQUENCE</scope>
    <source>
        <strain evidence="1">FSP1.4</strain>
    </source>
</reference>
<accession>A0A7S3NBR6</accession>
<dbReference type="AlphaFoldDB" id="A0A7S3NBR6"/>
<dbReference type="EMBL" id="HBII01037957">
    <property type="protein sequence ID" value="CAE0357158.1"/>
    <property type="molecule type" value="Transcribed_RNA"/>
</dbReference>
<organism evidence="1">
    <name type="scientific">Euplotes harpa</name>
    <dbReference type="NCBI Taxonomy" id="151035"/>
    <lineage>
        <taxon>Eukaryota</taxon>
        <taxon>Sar</taxon>
        <taxon>Alveolata</taxon>
        <taxon>Ciliophora</taxon>
        <taxon>Intramacronucleata</taxon>
        <taxon>Spirotrichea</taxon>
        <taxon>Hypotrichia</taxon>
        <taxon>Euplotida</taxon>
        <taxon>Euplotidae</taxon>
        <taxon>Euplotes</taxon>
    </lineage>
</organism>
<name>A0A7S3NBR6_9SPIT</name>